<accession>A0A6C0LTP6</accession>
<proteinExistence type="predicted"/>
<sequence>MKTIKEREHQQILEMFKNNVSIRIPAIKIVCPKFLLLGTYKFHVSHITKLHMIKVCPRGAPYMSYNDPTHSQK</sequence>
<dbReference type="EMBL" id="MN740568">
    <property type="protein sequence ID" value="QHU34226.1"/>
    <property type="molecule type" value="Genomic_DNA"/>
</dbReference>
<name>A0A6C0LTP6_9ZZZZ</name>
<protein>
    <submittedName>
        <fullName evidence="1">Uncharacterized protein</fullName>
    </submittedName>
</protein>
<reference evidence="1" key="1">
    <citation type="journal article" date="2020" name="Nature">
        <title>Giant virus diversity and host interactions through global metagenomics.</title>
        <authorList>
            <person name="Schulz F."/>
            <person name="Roux S."/>
            <person name="Paez-Espino D."/>
            <person name="Jungbluth S."/>
            <person name="Walsh D.A."/>
            <person name="Denef V.J."/>
            <person name="McMahon K.D."/>
            <person name="Konstantinidis K.T."/>
            <person name="Eloe-Fadrosh E.A."/>
            <person name="Kyrpides N.C."/>
            <person name="Woyke T."/>
        </authorList>
    </citation>
    <scope>NUCLEOTIDE SEQUENCE</scope>
    <source>
        <strain evidence="1">GVMAG-S-1016713-123</strain>
    </source>
</reference>
<organism evidence="1">
    <name type="scientific">viral metagenome</name>
    <dbReference type="NCBI Taxonomy" id="1070528"/>
    <lineage>
        <taxon>unclassified sequences</taxon>
        <taxon>metagenomes</taxon>
        <taxon>organismal metagenomes</taxon>
    </lineage>
</organism>
<dbReference type="AlphaFoldDB" id="A0A6C0LTP6"/>
<evidence type="ECO:0000313" key="1">
    <source>
        <dbReference type="EMBL" id="QHU34226.1"/>
    </source>
</evidence>